<name>A0ABV6L987_9SPHI</name>
<dbReference type="RefSeq" id="WP_377023826.1">
    <property type="nucleotide sequence ID" value="NZ_JBHLTS010000023.1"/>
</dbReference>
<organism evidence="2 3">
    <name type="scientific">Mucilaginibacter angelicae</name>
    <dbReference type="NCBI Taxonomy" id="869718"/>
    <lineage>
        <taxon>Bacteria</taxon>
        <taxon>Pseudomonadati</taxon>
        <taxon>Bacteroidota</taxon>
        <taxon>Sphingobacteriia</taxon>
        <taxon>Sphingobacteriales</taxon>
        <taxon>Sphingobacteriaceae</taxon>
        <taxon>Mucilaginibacter</taxon>
    </lineage>
</organism>
<dbReference type="Proteomes" id="UP001589828">
    <property type="component" value="Unassembled WGS sequence"/>
</dbReference>
<feature type="region of interest" description="Disordered" evidence="1">
    <location>
        <begin position="24"/>
        <end position="49"/>
    </location>
</feature>
<feature type="compositionally biased region" description="Polar residues" evidence="1">
    <location>
        <begin position="38"/>
        <end position="48"/>
    </location>
</feature>
<comment type="caution">
    <text evidence="2">The sequence shown here is derived from an EMBL/GenBank/DDBJ whole genome shotgun (WGS) entry which is preliminary data.</text>
</comment>
<evidence type="ECO:0000313" key="2">
    <source>
        <dbReference type="EMBL" id="MFC0516025.1"/>
    </source>
</evidence>
<sequence length="217" mass="22875">MIPYFVWLVIVLGCLDHAIAQNRNNQSDWNVPPPLTPGTITKGNTPGNGSAGKPIVLSLTDIPVLPQPLVSSTQMPVLAAIGSTPPVVDAPVQPNINTAAAGLPEIPSPEAPEAPHLPKQTMQDLQLSSVMELPLPESPELPPFPVEPTVSGKINMIKGPVPVMPDITGTIPVLQPPGDLIPWSIPQIPDNTGFKLAIPTGAKEDKAKGKPQSNRKK</sequence>
<reference evidence="2 3" key="1">
    <citation type="submission" date="2024-09" db="EMBL/GenBank/DDBJ databases">
        <authorList>
            <person name="Sun Q."/>
            <person name="Mori K."/>
        </authorList>
    </citation>
    <scope>NUCLEOTIDE SEQUENCE [LARGE SCALE GENOMIC DNA]</scope>
    <source>
        <strain evidence="2 3">NCAIM B.02415</strain>
    </source>
</reference>
<evidence type="ECO:0000256" key="1">
    <source>
        <dbReference type="SAM" id="MobiDB-lite"/>
    </source>
</evidence>
<proteinExistence type="predicted"/>
<keyword evidence="3" id="KW-1185">Reference proteome</keyword>
<protein>
    <submittedName>
        <fullName evidence="2">Uncharacterized protein</fullName>
    </submittedName>
</protein>
<gene>
    <name evidence="2" type="ORF">ACFFGT_17515</name>
</gene>
<dbReference type="EMBL" id="JBHLTS010000023">
    <property type="protein sequence ID" value="MFC0516025.1"/>
    <property type="molecule type" value="Genomic_DNA"/>
</dbReference>
<accession>A0ABV6L987</accession>
<evidence type="ECO:0000313" key="3">
    <source>
        <dbReference type="Proteomes" id="UP001589828"/>
    </source>
</evidence>